<dbReference type="EMBL" id="FNPR01000001">
    <property type="protein sequence ID" value="SDY20612.1"/>
    <property type="molecule type" value="Genomic_DNA"/>
</dbReference>
<gene>
    <name evidence="2" type="ORF">SAMN05444486_101746</name>
</gene>
<dbReference type="Proteomes" id="UP000199026">
    <property type="component" value="Unassembled WGS sequence"/>
</dbReference>
<feature type="compositionally biased region" description="Polar residues" evidence="1">
    <location>
        <begin position="9"/>
        <end position="22"/>
    </location>
</feature>
<accession>A0A1H3HZ00</accession>
<feature type="region of interest" description="Disordered" evidence="1">
    <location>
        <begin position="1"/>
        <end position="23"/>
    </location>
</feature>
<name>A0A1H3HZ00_9RHOB</name>
<dbReference type="OrthoDB" id="7868976at2"/>
<keyword evidence="3" id="KW-1185">Reference proteome</keyword>
<proteinExistence type="predicted"/>
<dbReference type="RefSeq" id="WP_089887937.1">
    <property type="nucleotide sequence ID" value="NZ_CBCYMJ010000005.1"/>
</dbReference>
<sequence>MTDIDDTKSNFNQSVNNLTSNEEANHTGLAKKCRCKHIHWRPGSLLPLYADKATAAAIITHHFFPISPRTLERWPLTVRRPNKATIYEVAELMQYAEAKLQSAYAYKQVEG</sequence>
<dbReference type="GeneID" id="78123539"/>
<organism evidence="2 3">
    <name type="scientific">Lentibacter algarum</name>
    <dbReference type="NCBI Taxonomy" id="576131"/>
    <lineage>
        <taxon>Bacteria</taxon>
        <taxon>Pseudomonadati</taxon>
        <taxon>Pseudomonadota</taxon>
        <taxon>Alphaproteobacteria</taxon>
        <taxon>Rhodobacterales</taxon>
        <taxon>Roseobacteraceae</taxon>
        <taxon>Lentibacter</taxon>
    </lineage>
</organism>
<protein>
    <submittedName>
        <fullName evidence="2">Uncharacterized protein</fullName>
    </submittedName>
</protein>
<evidence type="ECO:0000313" key="2">
    <source>
        <dbReference type="EMBL" id="SDY20612.1"/>
    </source>
</evidence>
<evidence type="ECO:0000256" key="1">
    <source>
        <dbReference type="SAM" id="MobiDB-lite"/>
    </source>
</evidence>
<dbReference type="AlphaFoldDB" id="A0A1H3HZ00"/>
<dbReference type="STRING" id="576131.SAMN05444486_101746"/>
<reference evidence="2 3" key="1">
    <citation type="submission" date="2016-10" db="EMBL/GenBank/DDBJ databases">
        <authorList>
            <person name="de Groot N.N."/>
        </authorList>
    </citation>
    <scope>NUCLEOTIDE SEQUENCE [LARGE SCALE GENOMIC DNA]</scope>
    <source>
        <strain evidence="2 3">DSM 24677</strain>
    </source>
</reference>
<evidence type="ECO:0000313" key="3">
    <source>
        <dbReference type="Proteomes" id="UP000199026"/>
    </source>
</evidence>